<evidence type="ECO:0000256" key="6">
    <source>
        <dbReference type="ARBA" id="ARBA00022598"/>
    </source>
</evidence>
<dbReference type="Pfam" id="PF17759">
    <property type="entry name" value="tRNA_synthFbeta"/>
    <property type="match status" value="1"/>
</dbReference>
<dbReference type="InterPro" id="IPR041616">
    <property type="entry name" value="PheRS_beta_core"/>
</dbReference>
<evidence type="ECO:0000256" key="9">
    <source>
        <dbReference type="ARBA" id="ARBA00022840"/>
    </source>
</evidence>
<dbReference type="InterPro" id="IPR005147">
    <property type="entry name" value="tRNA_synthase_B5-dom"/>
</dbReference>
<dbReference type="Pfam" id="PF03483">
    <property type="entry name" value="B3_4"/>
    <property type="match status" value="1"/>
</dbReference>
<dbReference type="FunFam" id="2.40.50.140:FF:000045">
    <property type="entry name" value="Phenylalanine--tRNA ligase beta subunit"/>
    <property type="match status" value="1"/>
</dbReference>
<evidence type="ECO:0000256" key="4">
    <source>
        <dbReference type="ARBA" id="ARBA00022490"/>
    </source>
</evidence>
<dbReference type="GO" id="GO:0006432">
    <property type="term" value="P:phenylalanyl-tRNA aminoacylation"/>
    <property type="evidence" value="ECO:0007669"/>
    <property type="project" value="UniProtKB-UniRule"/>
</dbReference>
<evidence type="ECO:0000256" key="14">
    <source>
        <dbReference type="ARBA" id="ARBA00049255"/>
    </source>
</evidence>
<dbReference type="InterPro" id="IPR036690">
    <property type="entry name" value="Fdx_antiC-bd_sf"/>
</dbReference>
<accession>A0A0G1I1T5</accession>
<dbReference type="InterPro" id="IPR009061">
    <property type="entry name" value="DNA-bd_dom_put_sf"/>
</dbReference>
<dbReference type="GO" id="GO:0000287">
    <property type="term" value="F:magnesium ion binding"/>
    <property type="evidence" value="ECO:0007669"/>
    <property type="project" value="UniProtKB-UniRule"/>
</dbReference>
<evidence type="ECO:0000256" key="16">
    <source>
        <dbReference type="PROSITE-ProRule" id="PRU00209"/>
    </source>
</evidence>
<reference evidence="21 22" key="1">
    <citation type="journal article" date="2015" name="Nature">
        <title>rRNA introns, odd ribosomes, and small enigmatic genomes across a large radiation of phyla.</title>
        <authorList>
            <person name="Brown C.T."/>
            <person name="Hug L.A."/>
            <person name="Thomas B.C."/>
            <person name="Sharon I."/>
            <person name="Castelle C.J."/>
            <person name="Singh A."/>
            <person name="Wilkins M.J."/>
            <person name="Williams K.H."/>
            <person name="Banfield J.F."/>
        </authorList>
    </citation>
    <scope>NUCLEOTIDE SEQUENCE [LARGE SCALE GENOMIC DNA]</scope>
</reference>
<comment type="similarity">
    <text evidence="2 15">Belongs to the phenylalanyl-tRNA synthetase beta subunit family. Type 1 subfamily.</text>
</comment>
<evidence type="ECO:0000256" key="12">
    <source>
        <dbReference type="ARBA" id="ARBA00022917"/>
    </source>
</evidence>
<dbReference type="GO" id="GO:0004826">
    <property type="term" value="F:phenylalanine-tRNA ligase activity"/>
    <property type="evidence" value="ECO:0007669"/>
    <property type="project" value="UniProtKB-UniRule"/>
</dbReference>
<evidence type="ECO:0000256" key="17">
    <source>
        <dbReference type="SAM" id="MobiDB-lite"/>
    </source>
</evidence>
<dbReference type="PANTHER" id="PTHR10947">
    <property type="entry name" value="PHENYLALANYL-TRNA SYNTHETASE BETA CHAIN AND LEUCINE-RICH REPEAT-CONTAINING PROTEIN 47"/>
    <property type="match status" value="1"/>
</dbReference>
<dbReference type="SMART" id="SM00896">
    <property type="entry name" value="FDX-ACB"/>
    <property type="match status" value="1"/>
</dbReference>
<dbReference type="SUPFAM" id="SSF50249">
    <property type="entry name" value="Nucleic acid-binding proteins"/>
    <property type="match status" value="1"/>
</dbReference>
<dbReference type="Pfam" id="PF03147">
    <property type="entry name" value="FDX-ACB"/>
    <property type="match status" value="1"/>
</dbReference>
<keyword evidence="11 16" id="KW-0694">RNA-binding</keyword>
<keyword evidence="4 15" id="KW-0963">Cytoplasm</keyword>
<dbReference type="AlphaFoldDB" id="A0A0G1I1T5"/>
<dbReference type="InterPro" id="IPR033714">
    <property type="entry name" value="tRNA_bind_bactPheRS"/>
</dbReference>
<evidence type="ECO:0000256" key="11">
    <source>
        <dbReference type="ARBA" id="ARBA00022884"/>
    </source>
</evidence>
<dbReference type="PROSITE" id="PS51483">
    <property type="entry name" value="B5"/>
    <property type="match status" value="1"/>
</dbReference>
<evidence type="ECO:0000256" key="5">
    <source>
        <dbReference type="ARBA" id="ARBA00022555"/>
    </source>
</evidence>
<dbReference type="InterPro" id="IPR020825">
    <property type="entry name" value="Phe-tRNA_synthase-like_B3/B4"/>
</dbReference>
<dbReference type="Pfam" id="PF01588">
    <property type="entry name" value="tRNA_bind"/>
    <property type="match status" value="1"/>
</dbReference>
<keyword evidence="13 15" id="KW-0030">Aminoacyl-tRNA synthetase</keyword>
<feature type="binding site" evidence="15">
    <location>
        <position position="494"/>
    </location>
    <ligand>
        <name>Mg(2+)</name>
        <dbReference type="ChEBI" id="CHEBI:18420"/>
        <note>shared with alpha subunit</note>
    </ligand>
</feature>
<dbReference type="SUPFAM" id="SSF56037">
    <property type="entry name" value="PheT/TilS domain"/>
    <property type="match status" value="1"/>
</dbReference>
<evidence type="ECO:0000259" key="18">
    <source>
        <dbReference type="PROSITE" id="PS50886"/>
    </source>
</evidence>
<dbReference type="SUPFAM" id="SSF46955">
    <property type="entry name" value="Putative DNA-binding domain"/>
    <property type="match status" value="1"/>
</dbReference>
<dbReference type="Gene3D" id="3.30.70.380">
    <property type="entry name" value="Ferrodoxin-fold anticodon-binding domain"/>
    <property type="match status" value="1"/>
</dbReference>
<keyword evidence="8 15" id="KW-0547">Nucleotide-binding</keyword>
<dbReference type="InterPro" id="IPR004532">
    <property type="entry name" value="Phe-tRNA-ligase_IIc_bsu_bact"/>
</dbReference>
<dbReference type="GO" id="GO:0005524">
    <property type="term" value="F:ATP binding"/>
    <property type="evidence" value="ECO:0007669"/>
    <property type="project" value="UniProtKB-UniRule"/>
</dbReference>
<dbReference type="Proteomes" id="UP000034752">
    <property type="component" value="Unassembled WGS sequence"/>
</dbReference>
<evidence type="ECO:0000256" key="3">
    <source>
        <dbReference type="ARBA" id="ARBA00011209"/>
    </source>
</evidence>
<dbReference type="Gene3D" id="3.30.930.10">
    <property type="entry name" value="Bira Bifunctional Protein, Domain 2"/>
    <property type="match status" value="1"/>
</dbReference>
<keyword evidence="10 15" id="KW-0460">Magnesium</keyword>
<evidence type="ECO:0000256" key="1">
    <source>
        <dbReference type="ARBA" id="ARBA00004496"/>
    </source>
</evidence>
<keyword evidence="7 15" id="KW-0479">Metal-binding</keyword>
<dbReference type="Gene3D" id="2.40.50.140">
    <property type="entry name" value="Nucleic acid-binding proteins"/>
    <property type="match status" value="1"/>
</dbReference>
<feature type="binding site" evidence="15">
    <location>
        <position position="497"/>
    </location>
    <ligand>
        <name>Mg(2+)</name>
        <dbReference type="ChEBI" id="CHEBI:18420"/>
        <note>shared with alpha subunit</note>
    </ligand>
</feature>
<comment type="caution">
    <text evidence="21">The sequence shown here is derived from an EMBL/GenBank/DDBJ whole genome shotgun (WGS) entry which is preliminary data.</text>
</comment>
<keyword evidence="5 16" id="KW-0820">tRNA-binding</keyword>
<dbReference type="SUPFAM" id="SSF55681">
    <property type="entry name" value="Class II aaRS and biotin synthetases"/>
    <property type="match status" value="1"/>
</dbReference>
<dbReference type="PATRIC" id="fig|1620410.3.peg.26"/>
<dbReference type="PROSITE" id="PS50886">
    <property type="entry name" value="TRBD"/>
    <property type="match status" value="1"/>
</dbReference>
<evidence type="ECO:0000256" key="7">
    <source>
        <dbReference type="ARBA" id="ARBA00022723"/>
    </source>
</evidence>
<evidence type="ECO:0000256" key="10">
    <source>
        <dbReference type="ARBA" id="ARBA00022842"/>
    </source>
</evidence>
<gene>
    <name evidence="15" type="primary">pheT</name>
    <name evidence="21" type="ORF">VE96_C0002G0004</name>
</gene>
<comment type="cofactor">
    <cofactor evidence="15">
        <name>Mg(2+)</name>
        <dbReference type="ChEBI" id="CHEBI:18420"/>
    </cofactor>
    <text evidence="15">Binds 2 magnesium ions per tetramer.</text>
</comment>
<evidence type="ECO:0000256" key="13">
    <source>
        <dbReference type="ARBA" id="ARBA00023146"/>
    </source>
</evidence>
<evidence type="ECO:0000259" key="20">
    <source>
        <dbReference type="PROSITE" id="PS51483"/>
    </source>
</evidence>
<evidence type="ECO:0000259" key="19">
    <source>
        <dbReference type="PROSITE" id="PS51447"/>
    </source>
</evidence>
<evidence type="ECO:0000313" key="22">
    <source>
        <dbReference type="Proteomes" id="UP000034752"/>
    </source>
</evidence>
<comment type="catalytic activity">
    <reaction evidence="14 15">
        <text>tRNA(Phe) + L-phenylalanine + ATP = L-phenylalanyl-tRNA(Phe) + AMP + diphosphate + H(+)</text>
        <dbReference type="Rhea" id="RHEA:19413"/>
        <dbReference type="Rhea" id="RHEA-COMP:9668"/>
        <dbReference type="Rhea" id="RHEA-COMP:9699"/>
        <dbReference type="ChEBI" id="CHEBI:15378"/>
        <dbReference type="ChEBI" id="CHEBI:30616"/>
        <dbReference type="ChEBI" id="CHEBI:33019"/>
        <dbReference type="ChEBI" id="CHEBI:58095"/>
        <dbReference type="ChEBI" id="CHEBI:78442"/>
        <dbReference type="ChEBI" id="CHEBI:78531"/>
        <dbReference type="ChEBI" id="CHEBI:456215"/>
        <dbReference type="EC" id="6.1.1.20"/>
    </reaction>
</comment>
<feature type="region of interest" description="Disordered" evidence="17">
    <location>
        <begin position="618"/>
        <end position="668"/>
    </location>
</feature>
<dbReference type="InterPro" id="IPR005121">
    <property type="entry name" value="Fdx_antiC-bd"/>
</dbReference>
<keyword evidence="9 15" id="KW-0067">ATP-binding</keyword>
<feature type="binding site" evidence="15">
    <location>
        <position position="498"/>
    </location>
    <ligand>
        <name>Mg(2+)</name>
        <dbReference type="ChEBI" id="CHEBI:18420"/>
        <note>shared with alpha subunit</note>
    </ligand>
</feature>
<feature type="domain" description="TRNA-binding" evidence="18">
    <location>
        <begin position="39"/>
        <end position="147"/>
    </location>
</feature>
<organism evidence="21 22">
    <name type="scientific">candidate division Kazan bacterium GW2011_GWA1_44_22</name>
    <dbReference type="NCBI Taxonomy" id="1620410"/>
    <lineage>
        <taxon>Bacteria</taxon>
        <taxon>Bacteria division Kazan-3B-28</taxon>
    </lineage>
</organism>
<dbReference type="EMBL" id="LCIJ01000002">
    <property type="protein sequence ID" value="KKT53160.1"/>
    <property type="molecule type" value="Genomic_DNA"/>
</dbReference>
<dbReference type="InterPro" id="IPR045864">
    <property type="entry name" value="aa-tRNA-synth_II/BPL/LPL"/>
</dbReference>
<dbReference type="InterPro" id="IPR045060">
    <property type="entry name" value="Phe-tRNA-ligase_IIc_bsu"/>
</dbReference>
<comment type="subcellular location">
    <subcellularLocation>
        <location evidence="1 15">Cytoplasm</location>
    </subcellularLocation>
</comment>
<dbReference type="CDD" id="cd02796">
    <property type="entry name" value="tRNA_bind_bactPheRS"/>
    <property type="match status" value="1"/>
</dbReference>
<comment type="subunit">
    <text evidence="3 15">Tetramer of two alpha and two beta subunits.</text>
</comment>
<feature type="compositionally biased region" description="Polar residues" evidence="17">
    <location>
        <begin position="632"/>
        <end position="646"/>
    </location>
</feature>
<evidence type="ECO:0000256" key="8">
    <source>
        <dbReference type="ARBA" id="ARBA00022741"/>
    </source>
</evidence>
<evidence type="ECO:0000256" key="2">
    <source>
        <dbReference type="ARBA" id="ARBA00008653"/>
    </source>
</evidence>
<dbReference type="Gene3D" id="3.30.56.10">
    <property type="match status" value="2"/>
</dbReference>
<dbReference type="GO" id="GO:0009328">
    <property type="term" value="C:phenylalanine-tRNA ligase complex"/>
    <property type="evidence" value="ECO:0007669"/>
    <property type="project" value="TreeGrafter"/>
</dbReference>
<dbReference type="InterPro" id="IPR012340">
    <property type="entry name" value="NA-bd_OB-fold"/>
</dbReference>
<sequence>MKFSYNWLKELVEFKESPEELSNLINTHITEVETTSNSDSGYNGVIVAEILEINNHPNADKLHLVVLDVGLGRKVTVVCGANNIAIGQKVPLALVGAKLPGGEMKAAVIRGVESTGMICSGAELGLEKKSDGILVLDKKASVGRPVQEYLEVPSDTIIDLKVLSNRPDHLSYIGIAREIAAVLGKDFSDQAKSWSYKPDPSIKTAAYVQVEMPDPKICPKYLTRYVSHIEVKESPDWLQNKLISSGVRPINNIVDISNFVMLELGQPVHAFDANKLTKVSLLRHPGIVQDRILDSGVASGAPQNDEKAQIVVRRAKSGETMLALDGKNYALNPEVAVIADGSGPIALAGLMGSEPSGVTDLTTEIIIEVATFDPVTIRRGSKSIGLATDASMRFERGLQPPLADIAMTRVLNLITQIIPEAKIADGNAEYAAKFTPPPPIICAVDKLNQLLGSHITAKDIGQIMTRLFFDVKSNGKTLTITPPVWRHDIKELADIAEEIVRIWGIDKIVPVLPVAQMVAPAVNQKLIKINELKDFLVQCGFSEAPSHSFIGEEWGSKVGIKLDERLKIANPLNQQWTHLIDQLWPNLLEFAAKSQAKELKFFDIATVFSLLTSRYSGLADRHSGEPRPGQVTPESYHNQSIRSWASQDDETRNTSSVQDDAVRHKHDNEGLPIETTTLAMLVVSKQDAYRILRGVVELLSRDISKLKFVSLSSGQNNAYVNSLHIVADKEAIGIMAEINPQLADTLDVPVGTVFAEIDIGKFVSLTQSAIKYQEISRFPASQFDVSVALDDKISAGILIDEIKLSSILIQSVEVIDVYELPGGGRSITLRVVLQSDAHTLADAEIKRLNTADISAKLPSCRRRGEGRREYRFP</sequence>
<keyword evidence="12 15" id="KW-0648">Protein biosynthesis</keyword>
<dbReference type="InterPro" id="IPR002547">
    <property type="entry name" value="tRNA-bd_dom"/>
</dbReference>
<dbReference type="NCBIfam" id="TIGR00472">
    <property type="entry name" value="pheT_bact"/>
    <property type="match status" value="1"/>
</dbReference>
<dbReference type="GO" id="GO:0000049">
    <property type="term" value="F:tRNA binding"/>
    <property type="evidence" value="ECO:0007669"/>
    <property type="project" value="UniProtKB-UniRule"/>
</dbReference>
<name>A0A0G1I1T5_UNCK3</name>
<dbReference type="InterPro" id="IPR005146">
    <property type="entry name" value="B3/B4_tRNA-bd"/>
</dbReference>
<protein>
    <recommendedName>
        <fullName evidence="15">Phenylalanine--tRNA ligase beta subunit</fullName>
        <ecNumber evidence="15">6.1.1.20</ecNumber>
    </recommendedName>
    <alternativeName>
        <fullName evidence="15">Phenylalanyl-tRNA synthetase beta subunit</fullName>
        <shortName evidence="15">PheRS</shortName>
    </alternativeName>
</protein>
<dbReference type="EC" id="6.1.1.20" evidence="15"/>
<dbReference type="PROSITE" id="PS51447">
    <property type="entry name" value="FDX_ACB"/>
    <property type="match status" value="1"/>
</dbReference>
<dbReference type="PANTHER" id="PTHR10947:SF0">
    <property type="entry name" value="PHENYLALANINE--TRNA LIGASE BETA SUBUNIT"/>
    <property type="match status" value="1"/>
</dbReference>
<dbReference type="SMART" id="SM00873">
    <property type="entry name" value="B3_4"/>
    <property type="match status" value="1"/>
</dbReference>
<feature type="domain" description="B5" evidence="20">
    <location>
        <begin position="435"/>
        <end position="510"/>
    </location>
</feature>
<evidence type="ECO:0000313" key="21">
    <source>
        <dbReference type="EMBL" id="KKT53160.1"/>
    </source>
</evidence>
<dbReference type="SMART" id="SM00874">
    <property type="entry name" value="B5"/>
    <property type="match status" value="1"/>
</dbReference>
<evidence type="ECO:0000256" key="15">
    <source>
        <dbReference type="HAMAP-Rule" id="MF_00283"/>
    </source>
</evidence>
<keyword evidence="6 15" id="KW-0436">Ligase</keyword>
<dbReference type="Gene3D" id="3.50.40.10">
    <property type="entry name" value="Phenylalanyl-trna Synthetase, Chain B, domain 3"/>
    <property type="match status" value="1"/>
</dbReference>
<dbReference type="Pfam" id="PF03484">
    <property type="entry name" value="B5"/>
    <property type="match status" value="1"/>
</dbReference>
<proteinExistence type="inferred from homology"/>
<dbReference type="HAMAP" id="MF_00283">
    <property type="entry name" value="Phe_tRNA_synth_beta1"/>
    <property type="match status" value="1"/>
</dbReference>
<dbReference type="NCBIfam" id="NF045760">
    <property type="entry name" value="YtpR"/>
    <property type="match status" value="1"/>
</dbReference>
<dbReference type="SUPFAM" id="SSF54991">
    <property type="entry name" value="Anticodon-binding domain of PheRS"/>
    <property type="match status" value="1"/>
</dbReference>
<feature type="domain" description="FDX-ACB" evidence="19">
    <location>
        <begin position="776"/>
        <end position="868"/>
    </location>
</feature>
<feature type="binding site" evidence="15">
    <location>
        <position position="488"/>
    </location>
    <ligand>
        <name>Mg(2+)</name>
        <dbReference type="ChEBI" id="CHEBI:18420"/>
        <note>shared with alpha subunit</note>
    </ligand>
</feature>